<dbReference type="AlphaFoldDB" id="A0A1G7X6W6"/>
<evidence type="ECO:0008006" key="3">
    <source>
        <dbReference type="Google" id="ProtNLM"/>
    </source>
</evidence>
<dbReference type="STRING" id="370764.SAMN04489810_1327"/>
<evidence type="ECO:0000313" key="1">
    <source>
        <dbReference type="EMBL" id="SDG79932.1"/>
    </source>
</evidence>
<proteinExistence type="predicted"/>
<accession>A0A1G7X6W6</accession>
<reference evidence="1 2" key="1">
    <citation type="submission" date="2016-10" db="EMBL/GenBank/DDBJ databases">
        <authorList>
            <person name="de Groot N.N."/>
        </authorList>
    </citation>
    <scope>NUCLEOTIDE SEQUENCE [LARGE SCALE GENOMIC DNA]</scope>
    <source>
        <strain evidence="1 2">DSM 23142</strain>
    </source>
</reference>
<dbReference type="Proteomes" id="UP000199009">
    <property type="component" value="Chromosome I"/>
</dbReference>
<dbReference type="EMBL" id="LT629692">
    <property type="protein sequence ID" value="SDG79932.1"/>
    <property type="molecule type" value="Genomic_DNA"/>
</dbReference>
<dbReference type="PROSITE" id="PS51257">
    <property type="entry name" value="PROKAR_LIPOPROTEIN"/>
    <property type="match status" value="1"/>
</dbReference>
<sequence>MMRAERRMRVAGAGAIATAVALSGCAGTQPVAEAGATVSYVDGIYEARGWYGGLPSHQDVTLRIEGDVVKDVEITTPAEDETSLGHQQRFAEALPAAIVGLPLDEVNIDRLAGASGCSEGFMNALQEIRTRAAA</sequence>
<dbReference type="PROSITE" id="PS51318">
    <property type="entry name" value="TAT"/>
    <property type="match status" value="1"/>
</dbReference>
<keyword evidence="2" id="KW-1185">Reference proteome</keyword>
<protein>
    <recommendedName>
        <fullName evidence="3">FMN-binding domain-containing protein</fullName>
    </recommendedName>
</protein>
<name>A0A1G7X6W6_9MICO</name>
<evidence type="ECO:0000313" key="2">
    <source>
        <dbReference type="Proteomes" id="UP000199009"/>
    </source>
</evidence>
<dbReference type="InterPro" id="IPR006311">
    <property type="entry name" value="TAT_signal"/>
</dbReference>
<organism evidence="1 2">
    <name type="scientific">Microbacterium pygmaeum</name>
    <dbReference type="NCBI Taxonomy" id="370764"/>
    <lineage>
        <taxon>Bacteria</taxon>
        <taxon>Bacillati</taxon>
        <taxon>Actinomycetota</taxon>
        <taxon>Actinomycetes</taxon>
        <taxon>Micrococcales</taxon>
        <taxon>Microbacteriaceae</taxon>
        <taxon>Microbacterium</taxon>
    </lineage>
</organism>
<gene>
    <name evidence="1" type="ORF">SAMN04489810_1327</name>
</gene>